<evidence type="ECO:0000313" key="3">
    <source>
        <dbReference type="EMBL" id="EZG83899.1"/>
    </source>
</evidence>
<dbReference type="InterPro" id="IPR008907">
    <property type="entry name" value="TPP/p25"/>
</dbReference>
<dbReference type="GO" id="GO:0015631">
    <property type="term" value="F:tubulin binding"/>
    <property type="evidence" value="ECO:0007669"/>
    <property type="project" value="InterPro"/>
</dbReference>
<evidence type="ECO:0000259" key="2">
    <source>
        <dbReference type="PROSITE" id="PS50309"/>
    </source>
</evidence>
<dbReference type="Gene3D" id="3.10.20.230">
    <property type="entry name" value="Doublecortin domain"/>
    <property type="match status" value="1"/>
</dbReference>
<dbReference type="PROSITE" id="PS50309">
    <property type="entry name" value="DC"/>
    <property type="match status" value="1"/>
</dbReference>
<feature type="domain" description="Doublecortin" evidence="2">
    <location>
        <begin position="153"/>
        <end position="234"/>
    </location>
</feature>
<dbReference type="RefSeq" id="XP_011128898.1">
    <property type="nucleotide sequence ID" value="XM_011130596.1"/>
</dbReference>
<dbReference type="InterPro" id="IPR036572">
    <property type="entry name" value="Doublecortin_dom_sf"/>
</dbReference>
<accession>A0A023BCT2</accession>
<feature type="region of interest" description="Disordered" evidence="1">
    <location>
        <begin position="1"/>
        <end position="23"/>
    </location>
</feature>
<comment type="caution">
    <text evidence="3">The sequence shown here is derived from an EMBL/GenBank/DDBJ whole genome shotgun (WGS) entry which is preliminary data.</text>
</comment>
<dbReference type="Pfam" id="PF03607">
    <property type="entry name" value="DCX"/>
    <property type="match status" value="1"/>
</dbReference>
<dbReference type="OrthoDB" id="548799at2759"/>
<dbReference type="eggNOG" id="ENOG502S25E">
    <property type="taxonomic scope" value="Eukaryota"/>
</dbReference>
<dbReference type="CDD" id="cd01617">
    <property type="entry name" value="DCX"/>
    <property type="match status" value="1"/>
</dbReference>
<dbReference type="GO" id="GO:0046785">
    <property type="term" value="P:microtubule polymerization"/>
    <property type="evidence" value="ECO:0007669"/>
    <property type="project" value="InterPro"/>
</dbReference>
<evidence type="ECO:0000256" key="1">
    <source>
        <dbReference type="SAM" id="MobiDB-lite"/>
    </source>
</evidence>
<keyword evidence="4" id="KW-1185">Reference proteome</keyword>
<dbReference type="OMA" id="FRNGDEH"/>
<evidence type="ECO:0000313" key="4">
    <source>
        <dbReference type="Proteomes" id="UP000019763"/>
    </source>
</evidence>
<reference evidence="3" key="1">
    <citation type="submission" date="2013-12" db="EMBL/GenBank/DDBJ databases">
        <authorList>
            <person name="Omoto C.K."/>
            <person name="Sibley D."/>
            <person name="Venepally P."/>
            <person name="Hadjithomas M."/>
            <person name="Karamycheva S."/>
            <person name="Brunk B."/>
            <person name="Roos D."/>
            <person name="Caler E."/>
            <person name="Lorenzi H."/>
        </authorList>
    </citation>
    <scope>NUCLEOTIDE SEQUENCE</scope>
</reference>
<dbReference type="Pfam" id="PF05517">
    <property type="entry name" value="p25-alpha"/>
    <property type="match status" value="1"/>
</dbReference>
<sequence length="248" mass="27444">MISATTPNVTPGRLAAGKQLDGGRVYHRGGERYLRGDPSDHSGGADKVACCDGACECLHATHTRPHIFDRRNVFERLTDVRFYTGTSRYRFDELGNGRGKAGREDLNVKTGWAPCPQRPTEVYSSALRVMRQPVVEPGTLGVQKFGTQAIPPKLIWVYRNGDACHMGTSFFVKACYRNLNQLFRGLTGPIQPIAGPVRRLYDQNLQLVTHMAELLDGGKYLATSGEPPAPLERLRIFLSPYIETEPAA</sequence>
<organism evidence="3 4">
    <name type="scientific">Gregarina niphandrodes</name>
    <name type="common">Septate eugregarine</name>
    <dbReference type="NCBI Taxonomy" id="110365"/>
    <lineage>
        <taxon>Eukaryota</taxon>
        <taxon>Sar</taxon>
        <taxon>Alveolata</taxon>
        <taxon>Apicomplexa</taxon>
        <taxon>Conoidasida</taxon>
        <taxon>Gregarinasina</taxon>
        <taxon>Eugregarinorida</taxon>
        <taxon>Gregarinidae</taxon>
        <taxon>Gregarina</taxon>
    </lineage>
</organism>
<dbReference type="AlphaFoldDB" id="A0A023BCT2"/>
<dbReference type="GO" id="GO:0035556">
    <property type="term" value="P:intracellular signal transduction"/>
    <property type="evidence" value="ECO:0007669"/>
    <property type="project" value="InterPro"/>
</dbReference>
<dbReference type="SMART" id="SM00537">
    <property type="entry name" value="DCX"/>
    <property type="match status" value="1"/>
</dbReference>
<protein>
    <recommendedName>
        <fullName evidence="2">Doublecortin domain-containing protein</fullName>
    </recommendedName>
</protein>
<dbReference type="EMBL" id="AFNH02000102">
    <property type="protein sequence ID" value="EZG83899.1"/>
    <property type="molecule type" value="Genomic_DNA"/>
</dbReference>
<dbReference type="SUPFAM" id="SSF89837">
    <property type="entry name" value="Doublecortin (DC)"/>
    <property type="match status" value="1"/>
</dbReference>
<dbReference type="VEuPathDB" id="CryptoDB:GNI_013820"/>
<dbReference type="Proteomes" id="UP000019763">
    <property type="component" value="Unassembled WGS sequence"/>
</dbReference>
<dbReference type="InterPro" id="IPR003533">
    <property type="entry name" value="Doublecortin_dom"/>
</dbReference>
<proteinExistence type="predicted"/>
<name>A0A023BCT2_GRENI</name>
<gene>
    <name evidence="3" type="ORF">GNI_013820</name>
</gene>
<dbReference type="GeneID" id="22910762"/>